<evidence type="ECO:0000259" key="3">
    <source>
        <dbReference type="Pfam" id="PF02230"/>
    </source>
</evidence>
<evidence type="ECO:0000313" key="4">
    <source>
        <dbReference type="EMBL" id="ATA86145.1"/>
    </source>
</evidence>
<protein>
    <submittedName>
        <fullName evidence="4">Phospholipase</fullName>
    </submittedName>
</protein>
<dbReference type="GeneID" id="84807457"/>
<evidence type="ECO:0000313" key="5">
    <source>
        <dbReference type="Proteomes" id="UP000217250"/>
    </source>
</evidence>
<accession>A0A250FP13</accession>
<dbReference type="SUPFAM" id="SSF53474">
    <property type="entry name" value="alpha/beta-Hydrolases"/>
    <property type="match status" value="1"/>
</dbReference>
<dbReference type="InterPro" id="IPR003140">
    <property type="entry name" value="PLipase/COase/thioEstase"/>
</dbReference>
<dbReference type="PANTHER" id="PTHR10655:SF17">
    <property type="entry name" value="LYSOPHOSPHOLIPASE-LIKE PROTEIN 1"/>
    <property type="match status" value="1"/>
</dbReference>
<evidence type="ECO:0000256" key="1">
    <source>
        <dbReference type="ARBA" id="ARBA00006499"/>
    </source>
</evidence>
<dbReference type="Gene3D" id="3.40.50.1820">
    <property type="entry name" value="alpha/beta hydrolase"/>
    <property type="match status" value="1"/>
</dbReference>
<dbReference type="PANTHER" id="PTHR10655">
    <property type="entry name" value="LYSOPHOSPHOLIPASE-RELATED"/>
    <property type="match status" value="1"/>
</dbReference>
<dbReference type="Pfam" id="PF02230">
    <property type="entry name" value="Abhydrolase_2"/>
    <property type="match status" value="1"/>
</dbReference>
<dbReference type="KEGG" id="cgh:CGC50_02650"/>
<dbReference type="InterPro" id="IPR029058">
    <property type="entry name" value="AB_hydrolase_fold"/>
</dbReference>
<dbReference type="EMBL" id="CP022386">
    <property type="protein sequence ID" value="ATA86145.1"/>
    <property type="molecule type" value="Genomic_DNA"/>
</dbReference>
<dbReference type="AlphaFoldDB" id="A0A250FP13"/>
<dbReference type="GO" id="GO:0016787">
    <property type="term" value="F:hydrolase activity"/>
    <property type="evidence" value="ECO:0007669"/>
    <property type="project" value="UniProtKB-KW"/>
</dbReference>
<name>A0A250FP13_9FLAO</name>
<dbReference type="InterPro" id="IPR050565">
    <property type="entry name" value="LYPA1-2/EST-like"/>
</dbReference>
<comment type="similarity">
    <text evidence="1">Belongs to the AB hydrolase superfamily. AB hydrolase 2 family.</text>
</comment>
<sequence length="224" mass="25819">MKGFSLNYLVRPAIIEQENGKSPAIFMLHGYGQNKEEFFSIANELPQEYIVISVQAPYKLSDSQFFWYAIELVSSKWYDIVQAQATQHKLLTFIEQACDRFNIDMDKVTFIGFDQGGILSLSLAISFPEKVQRVVAINSYIDKKLLSFNYQKNNFANLRVCLLHGYSNEVVPLEWAEDTITFLKNLLIRYDFQTFASGHVFSAEMFYAVKTWIEENSIAENNPS</sequence>
<evidence type="ECO:0000256" key="2">
    <source>
        <dbReference type="ARBA" id="ARBA00022801"/>
    </source>
</evidence>
<dbReference type="RefSeq" id="WP_095909561.1">
    <property type="nucleotide sequence ID" value="NZ_CP022386.1"/>
</dbReference>
<dbReference type="OrthoDB" id="9795555at2"/>
<organism evidence="4 5">
    <name type="scientific">Capnocytophaga gingivalis</name>
    <dbReference type="NCBI Taxonomy" id="1017"/>
    <lineage>
        <taxon>Bacteria</taxon>
        <taxon>Pseudomonadati</taxon>
        <taxon>Bacteroidota</taxon>
        <taxon>Flavobacteriia</taxon>
        <taxon>Flavobacteriales</taxon>
        <taxon>Flavobacteriaceae</taxon>
        <taxon>Capnocytophaga</taxon>
    </lineage>
</organism>
<keyword evidence="2" id="KW-0378">Hydrolase</keyword>
<gene>
    <name evidence="4" type="ORF">CGC50_02650</name>
</gene>
<feature type="domain" description="Phospholipase/carboxylesterase/thioesterase" evidence="3">
    <location>
        <begin position="12"/>
        <end position="215"/>
    </location>
</feature>
<proteinExistence type="inferred from homology"/>
<dbReference type="Proteomes" id="UP000217250">
    <property type="component" value="Chromosome"/>
</dbReference>
<reference evidence="5" key="1">
    <citation type="submission" date="2017-06" db="EMBL/GenBank/DDBJ databases">
        <title>Capnocytophaga spp. assemblies.</title>
        <authorList>
            <person name="Gulvik C.A."/>
        </authorList>
    </citation>
    <scope>NUCLEOTIDE SEQUENCE [LARGE SCALE GENOMIC DNA]</scope>
    <source>
        <strain evidence="5">H1496</strain>
    </source>
</reference>